<protein>
    <submittedName>
        <fullName evidence="2">Uncharacterized protein</fullName>
    </submittedName>
</protein>
<dbReference type="GO" id="GO:2000042">
    <property type="term" value="P:negative regulation of double-strand break repair via homologous recombination"/>
    <property type="evidence" value="ECO:0000318"/>
    <property type="project" value="GO_Central"/>
</dbReference>
<dbReference type="GO" id="GO:1905168">
    <property type="term" value="P:positive regulation of double-strand break repair via homologous recombination"/>
    <property type="evidence" value="ECO:0000318"/>
    <property type="project" value="GO_Central"/>
</dbReference>
<dbReference type="InterPro" id="IPR033333">
    <property type="entry name" value="FANCB"/>
</dbReference>
<feature type="compositionally biased region" description="Basic and acidic residues" evidence="1">
    <location>
        <begin position="878"/>
        <end position="892"/>
    </location>
</feature>
<dbReference type="KEGG" id="spu:100893136"/>
<dbReference type="GO" id="GO:1990414">
    <property type="term" value="P:replication-born double-strand break repair via sister chromatid exchange"/>
    <property type="evidence" value="ECO:0000318"/>
    <property type="project" value="GO_Central"/>
</dbReference>
<feature type="region of interest" description="Disordered" evidence="1">
    <location>
        <begin position="876"/>
        <end position="904"/>
    </location>
</feature>
<dbReference type="AlphaFoldDB" id="A0A7M7GFI6"/>
<dbReference type="RefSeq" id="XP_003723744.2">
    <property type="nucleotide sequence ID" value="XM_003723696.3"/>
</dbReference>
<dbReference type="PANTHER" id="PTHR28450">
    <property type="entry name" value="FANCONI ANEMIA GROUP B PROTEIN"/>
    <property type="match status" value="1"/>
</dbReference>
<evidence type="ECO:0000313" key="2">
    <source>
        <dbReference type="EnsemblMetazoa" id="XP_003723744"/>
    </source>
</evidence>
<feature type="region of interest" description="Disordered" evidence="1">
    <location>
        <begin position="594"/>
        <end position="625"/>
    </location>
</feature>
<dbReference type="OrthoDB" id="1917888at2759"/>
<dbReference type="OMA" id="LAFHRVC"/>
<evidence type="ECO:0000313" key="3">
    <source>
        <dbReference type="Proteomes" id="UP000007110"/>
    </source>
</evidence>
<feature type="compositionally biased region" description="Basic and acidic residues" evidence="1">
    <location>
        <begin position="401"/>
        <end position="412"/>
    </location>
</feature>
<dbReference type="RefSeq" id="XP_030836927.1">
    <property type="nucleotide sequence ID" value="XM_030981067.1"/>
</dbReference>
<proteinExistence type="predicted"/>
<name>A0A7M7GFI6_STRPU</name>
<dbReference type="PANTHER" id="PTHR28450:SF1">
    <property type="entry name" value="FANCONI ANEMIA GROUP B PROTEIN"/>
    <property type="match status" value="1"/>
</dbReference>
<dbReference type="GO" id="GO:0036297">
    <property type="term" value="P:interstrand cross-link repair"/>
    <property type="evidence" value="ECO:0007669"/>
    <property type="project" value="InterPro"/>
</dbReference>
<dbReference type="Proteomes" id="UP000007110">
    <property type="component" value="Unassembled WGS sequence"/>
</dbReference>
<feature type="compositionally biased region" description="Low complexity" evidence="1">
    <location>
        <begin position="612"/>
        <end position="625"/>
    </location>
</feature>
<feature type="compositionally biased region" description="Polar residues" evidence="1">
    <location>
        <begin position="599"/>
        <end position="609"/>
    </location>
</feature>
<dbReference type="EnsemblMetazoa" id="XM_030981067">
    <property type="protein sequence ID" value="XP_030836927"/>
    <property type="gene ID" value="LOC100893136"/>
</dbReference>
<organism evidence="2 3">
    <name type="scientific">Strongylocentrotus purpuratus</name>
    <name type="common">Purple sea urchin</name>
    <dbReference type="NCBI Taxonomy" id="7668"/>
    <lineage>
        <taxon>Eukaryota</taxon>
        <taxon>Metazoa</taxon>
        <taxon>Echinodermata</taxon>
        <taxon>Eleutherozoa</taxon>
        <taxon>Echinozoa</taxon>
        <taxon>Echinoidea</taxon>
        <taxon>Euechinoidea</taxon>
        <taxon>Echinacea</taxon>
        <taxon>Camarodonta</taxon>
        <taxon>Echinidea</taxon>
        <taxon>Strongylocentrotidae</taxon>
        <taxon>Strongylocentrotus</taxon>
    </lineage>
</organism>
<reference evidence="3" key="1">
    <citation type="submission" date="2015-02" db="EMBL/GenBank/DDBJ databases">
        <title>Genome sequencing for Strongylocentrotus purpuratus.</title>
        <authorList>
            <person name="Murali S."/>
            <person name="Liu Y."/>
            <person name="Vee V."/>
            <person name="English A."/>
            <person name="Wang M."/>
            <person name="Skinner E."/>
            <person name="Han Y."/>
            <person name="Muzny D.M."/>
            <person name="Worley K.C."/>
            <person name="Gibbs R.A."/>
        </authorList>
    </citation>
    <scope>NUCLEOTIDE SEQUENCE</scope>
</reference>
<dbReference type="GeneID" id="100893136"/>
<feature type="region of interest" description="Disordered" evidence="1">
    <location>
        <begin position="400"/>
        <end position="419"/>
    </location>
</feature>
<sequence>MDRTAYVSHLGHVIKFDLLPGPSQPTNYSADSVFSASERQTFELQAKSFKFSLERRSFEEETQSKTHALRHDCADGRIVLAQCIRESHTGVIFPCVLVQSRVSAKDLISSLFFYVPSSNKIFLYGEFTSEQAIPKDNVHLTDGPAACWRVDEMNQFFIAKRDAENGKFRVHWFVDVIDAKASSIMYCSMQPDNDLHIITTSKIKVCAGDDSIGWMSLIWNPKDSCHLTDSKCFVPGVYASIACCMLLEITEQENVHISLDEPECCGERLPLKQSSTVSPLKNTAYVATSMKQLLKFKNGVFCKLASIPFDDAVDIVSMETRGEKMLAVRSRGGEVCVISCTSFQVIQECKNVMCLLVDNILGNGRDQLLLLLNSSKDPPKPFPEFILTDLDLCHITSSDQLQHDGRGQRSDDGQSAPTPRSLITAMQALEAKVENGLTSLREQERSKRLKDRIISQSVENLAQMANGMSSPIQRQPTLVHLCGTTPSNPSLAPTSGSDTGGRLKVTGGWQRIVNKKWVIGFKVTNENQWAVSGVKLLISPWKTNSSQEPVGCEGCIQHSVSRGITVDSAETESQEPHLAPPSKRTKLQDIEAPAARNHGATSASSSSPTFRLAGSLSSPASPLMSGGSCDTVAMTTIPEFLDGPVASRLLVLQWTSHRAFPQEAQSGTKRPRVMSVICGSVHLAAADVVGSKLDVRLPADVVRSKLDLRLPEIHPTLIKPLPLHLNQNQKGVLSKTDKLAMDASQLSTSIRVTSRYTSLQNLHSVLLCDMGFQEIEGNTCLCKCNSGLLRGARVYLENVRSHSAQLRVCTRDKRELMLFFHTLKSSLPVDVQFTSDTPIEQMEEAIKQCVTSMNKELQHMQNITELACSTVDRGMNQQERDGEGSDGSRMEIGDGSDNSSHEQERIKRLREEFLKQQQSSKSKDCTMASNQAESLRVKLVELRGNTDTAVTVLGRCI</sequence>
<accession>A0A7M7GFI6</accession>
<evidence type="ECO:0000256" key="1">
    <source>
        <dbReference type="SAM" id="MobiDB-lite"/>
    </source>
</evidence>
<dbReference type="EnsemblMetazoa" id="XM_003723696">
    <property type="protein sequence ID" value="XP_003723744"/>
    <property type="gene ID" value="LOC100893136"/>
</dbReference>
<keyword evidence="3" id="KW-1185">Reference proteome</keyword>
<reference evidence="2" key="2">
    <citation type="submission" date="2021-01" db="UniProtKB">
        <authorList>
            <consortium name="EnsemblMetazoa"/>
        </authorList>
    </citation>
    <scope>IDENTIFICATION</scope>
</reference>
<dbReference type="InParanoid" id="A0A7M7GFI6"/>
<dbReference type="GO" id="GO:0043240">
    <property type="term" value="C:Fanconi anaemia nuclear complex"/>
    <property type="evidence" value="ECO:0000318"/>
    <property type="project" value="GO_Central"/>
</dbReference>
<feature type="region of interest" description="Disordered" evidence="1">
    <location>
        <begin position="567"/>
        <end position="586"/>
    </location>
</feature>